<keyword evidence="2" id="KW-1185">Reference proteome</keyword>
<evidence type="ECO:0000313" key="1">
    <source>
        <dbReference type="EMBL" id="AHE57121.1"/>
    </source>
</evidence>
<organism evidence="1 2">
    <name type="scientific">Sphingomonas sanxanigenens DSM 19645 = NX02</name>
    <dbReference type="NCBI Taxonomy" id="1123269"/>
    <lineage>
        <taxon>Bacteria</taxon>
        <taxon>Pseudomonadati</taxon>
        <taxon>Pseudomonadota</taxon>
        <taxon>Alphaproteobacteria</taxon>
        <taxon>Sphingomonadales</taxon>
        <taxon>Sphingomonadaceae</taxon>
        <taxon>Sphingomonas</taxon>
    </lineage>
</organism>
<name>W0AJ21_9SPHN</name>
<dbReference type="Proteomes" id="UP000018851">
    <property type="component" value="Chromosome"/>
</dbReference>
<dbReference type="KEGG" id="ssan:NX02_27690"/>
<dbReference type="RefSeq" id="WP_025295217.1">
    <property type="nucleotide sequence ID" value="NZ_CP006644.1"/>
</dbReference>
<accession>W0AJ21</accession>
<gene>
    <name evidence="1" type="ORF">NX02_27690</name>
</gene>
<dbReference type="PATRIC" id="fig|1123269.5.peg.5433"/>
<dbReference type="HOGENOM" id="CLU_885388_0_0_5"/>
<sequence>MTHYSPIRPPLAGARMPLRFDDGRFHRWRLEQRIILDRTAEAMVCALRFTPPEADLPQWKAGAMAEITYLSPPARGRSRERSCQGKGKWAGDLVPITLPIAGGIVVAPHVAAALLPSGFAWRAPPRPTIRLPIASIATDGALDLILVHRPAQQSPAVATVMRHLLGSGDADLRIADTATPRTTDPALTIACDIDGLATLRAILRDRAVRGLPTPAIATTVDPVLLDRALGEDLPPRRVARIRTTDAQAACVDIAHHLAARIDDGTPVLIAGAAAGLITPVESLLRARFGDTAFDAMLAGGLWRRYPAEGQAVAG</sequence>
<evidence type="ECO:0000313" key="2">
    <source>
        <dbReference type="Proteomes" id="UP000018851"/>
    </source>
</evidence>
<reference evidence="1 2" key="1">
    <citation type="submission" date="2013-07" db="EMBL/GenBank/DDBJ databases">
        <title>Completed genome of Sphingomonas sanxanigenens NX02.</title>
        <authorList>
            <person name="Ma T."/>
            <person name="Huang H."/>
            <person name="Wu M."/>
            <person name="Li X."/>
            <person name="Li G."/>
        </authorList>
    </citation>
    <scope>NUCLEOTIDE SEQUENCE [LARGE SCALE GENOMIC DNA]</scope>
    <source>
        <strain evidence="1 2">NX02</strain>
    </source>
</reference>
<evidence type="ECO:0008006" key="3">
    <source>
        <dbReference type="Google" id="ProtNLM"/>
    </source>
</evidence>
<proteinExistence type="predicted"/>
<dbReference type="AlphaFoldDB" id="W0AJ21"/>
<protein>
    <recommendedName>
        <fullName evidence="3">FAD-binding FR-type domain-containing protein</fullName>
    </recommendedName>
</protein>
<dbReference type="EMBL" id="CP006644">
    <property type="protein sequence ID" value="AHE57121.1"/>
    <property type="molecule type" value="Genomic_DNA"/>
</dbReference>